<dbReference type="KEGG" id="roy:G3A56_00085"/>
<gene>
    <name evidence="1" type="ORF">G3A56_00085</name>
</gene>
<evidence type="ECO:0008006" key="3">
    <source>
        <dbReference type="Google" id="ProtNLM"/>
    </source>
</evidence>
<evidence type="ECO:0000313" key="2">
    <source>
        <dbReference type="Proteomes" id="UP000464865"/>
    </source>
</evidence>
<reference evidence="1 2" key="1">
    <citation type="submission" date="2020-02" db="EMBL/GenBank/DDBJ databases">
        <title>Plant-Promoting Endophytic Bacterium Rhizobium oryzihabitans sp. nov., Isolated from the Root of Rice.</title>
        <authorList>
            <person name="zhao J."/>
            <person name="Zhang G."/>
        </authorList>
    </citation>
    <scope>NUCLEOTIDE SEQUENCE [LARGE SCALE GENOMIC DNA]</scope>
    <source>
        <strain evidence="1 2">M15</strain>
    </source>
</reference>
<dbReference type="InterPro" id="IPR049156">
    <property type="entry name" value="Phage_chap_TAC_15-like"/>
</dbReference>
<keyword evidence="2" id="KW-1185">Reference proteome</keyword>
<dbReference type="EMBL" id="CP048632">
    <property type="protein sequence ID" value="QIB36596.1"/>
    <property type="molecule type" value="Genomic_DNA"/>
</dbReference>
<dbReference type="AlphaFoldDB" id="A0A7L5BCR0"/>
<protein>
    <recommendedName>
        <fullName evidence="3">Bacteriophage protein</fullName>
    </recommendedName>
</protein>
<proteinExistence type="predicted"/>
<dbReference type="Proteomes" id="UP000464865">
    <property type="component" value="Chromosome M15-11"/>
</dbReference>
<dbReference type="Pfam" id="PF21822">
    <property type="entry name" value="Phage_TAC_15"/>
    <property type="match status" value="1"/>
</dbReference>
<name>A0A7L5BCR0_9HYPH</name>
<sequence>MSDFEINDVKYRAEKLDAMQQFHVARRIAPVIAVVPNVLKSIKGDIGALQPLLEIVGKMPDDDVNYIISECMSVVYRLDGPGYVRVWTRGTNKPMFADMDMTVLLRIVFQVVSDNLLPFMSAGQQASPDQKPA</sequence>
<dbReference type="RefSeq" id="WP_153513883.1">
    <property type="nucleotide sequence ID" value="NZ_CP048632.1"/>
</dbReference>
<organism evidence="1 2">
    <name type="scientific">Rhizobium oryzihabitans</name>
    <dbReference type="NCBI Taxonomy" id="2267833"/>
    <lineage>
        <taxon>Bacteria</taxon>
        <taxon>Pseudomonadati</taxon>
        <taxon>Pseudomonadota</taxon>
        <taxon>Alphaproteobacteria</taxon>
        <taxon>Hyphomicrobiales</taxon>
        <taxon>Rhizobiaceae</taxon>
        <taxon>Rhizobium/Agrobacterium group</taxon>
        <taxon>Rhizobium</taxon>
    </lineage>
</organism>
<accession>A0A7L5BCR0</accession>
<evidence type="ECO:0000313" key="1">
    <source>
        <dbReference type="EMBL" id="QIB36596.1"/>
    </source>
</evidence>